<accession>A0A931I0S8</accession>
<organism evidence="2 3">
    <name type="scientific">Methylobrevis albus</name>
    <dbReference type="NCBI Taxonomy" id="2793297"/>
    <lineage>
        <taxon>Bacteria</taxon>
        <taxon>Pseudomonadati</taxon>
        <taxon>Pseudomonadota</taxon>
        <taxon>Alphaproteobacteria</taxon>
        <taxon>Hyphomicrobiales</taxon>
        <taxon>Pleomorphomonadaceae</taxon>
        <taxon>Methylobrevis</taxon>
    </lineage>
</organism>
<keyword evidence="2" id="KW-0808">Transferase</keyword>
<feature type="domain" description="Polysaccharide pyruvyl transferase" evidence="1">
    <location>
        <begin position="86"/>
        <end position="212"/>
    </location>
</feature>
<dbReference type="Pfam" id="PF04230">
    <property type="entry name" value="PS_pyruv_trans"/>
    <property type="match status" value="2"/>
</dbReference>
<keyword evidence="3" id="KW-1185">Reference proteome</keyword>
<protein>
    <submittedName>
        <fullName evidence="2">Polysaccharide pyruvyl transferase family protein</fullName>
    </submittedName>
</protein>
<name>A0A931I0S8_9HYPH</name>
<dbReference type="AlphaFoldDB" id="A0A931I0S8"/>
<dbReference type="Proteomes" id="UP000631694">
    <property type="component" value="Unassembled WGS sequence"/>
</dbReference>
<dbReference type="EMBL" id="JADZLT010000049">
    <property type="protein sequence ID" value="MBH0237642.1"/>
    <property type="molecule type" value="Genomic_DNA"/>
</dbReference>
<proteinExistence type="predicted"/>
<comment type="caution">
    <text evidence="2">The sequence shown here is derived from an EMBL/GenBank/DDBJ whole genome shotgun (WGS) entry which is preliminary data.</text>
</comment>
<dbReference type="InterPro" id="IPR007345">
    <property type="entry name" value="Polysacch_pyruvyl_Trfase"/>
</dbReference>
<feature type="domain" description="Polysaccharide pyruvyl transferase" evidence="1">
    <location>
        <begin position="447"/>
        <end position="579"/>
    </location>
</feature>
<reference evidence="2" key="1">
    <citation type="submission" date="2020-12" db="EMBL/GenBank/DDBJ databases">
        <title>Methylobrevis albus sp. nov., isolated from fresh water lack sediment.</title>
        <authorList>
            <person name="Zou Q."/>
        </authorList>
    </citation>
    <scope>NUCLEOTIDE SEQUENCE</scope>
    <source>
        <strain evidence="2">L22</strain>
    </source>
</reference>
<dbReference type="GO" id="GO:0016740">
    <property type="term" value="F:transferase activity"/>
    <property type="evidence" value="ECO:0007669"/>
    <property type="project" value="UniProtKB-KW"/>
</dbReference>
<evidence type="ECO:0000259" key="1">
    <source>
        <dbReference type="Pfam" id="PF04230"/>
    </source>
</evidence>
<evidence type="ECO:0000313" key="3">
    <source>
        <dbReference type="Proteomes" id="UP000631694"/>
    </source>
</evidence>
<gene>
    <name evidence="2" type="ORF">I5731_07415</name>
</gene>
<sequence length="676" mass="73798">MDYLNFGDALSPVMVALLAGRPIRRVPTNSQALRLAAVGTIGHGFANGEVWFWGTGCSAHRNPSAPMDQREPFIAPGDGSFIVEATRGPVSERLLNGAGNPGSGVYGDPVWLLPRVYRPSVPKKWKLGVILHLSELNDRTYTAVPRPNMIRFDVPAEFEGDVHLITTVTPLGVVSLKDKVDEILACERIVSTSLHGMVIAESYGIPCLYFSPGSGGMPRGLADISLDPDGPTDLRIVDLYRGLAQPKLAGYSQPRGERTDWADVMAAIDRTWEPKTLDEDALVEAFPIDLDPLTAPEGGTIWDNPVLTELQLKHDVAELRRLDKLETKGLPPRTIVPPDPKQRLKSRLMRAAPGTAPSLPVSWVATTSEHPYANLGDALSALVVATMAGLPVRRAGFDQPIERIVAVGTIGHAQRRGILHFWGTGLDATRNTVDNQLGRYVKPPETSFTVHATRGPKTAEVLRAEGIKAPAVYGDPVWVLPRIWPFRDEPKTHELGVILHISEYDAPTPEAAVLAAFKRYEIPAEFAGRIKLINTWCEPTPEAMREKVREIVSCQRILSTSLHGLVISETYGIPCAWFAPFAGGPARPAVDDPSSRIDHRMRDFYAGAGADSVLTFRQDRGQPSDWAALIAYIDAEWKPLSYDPAPLIAAFPLPLAVPADGADWPLPEEIVGRIPF</sequence>
<evidence type="ECO:0000313" key="2">
    <source>
        <dbReference type="EMBL" id="MBH0237642.1"/>
    </source>
</evidence>